<name>A0AA38HVT8_9CUCU</name>
<keyword evidence="2" id="KW-0812">Transmembrane</keyword>
<sequence>MKKSNKVPPDGGYGWVIVFANALSNFIATPLMHCFGLIFNVTFAELGLTATQSSLIINLNAAFGMMTGLINGVLLKMYGCRKVAMLASFLLTFGVVLTSYSKTFTHFIISYGLITSLGMGLCQSAYSLSVYTYFVDRRSYAVGLSETITGFGPILIPQMISVLMTTYTPEGVTLIFGGICAHVFIAATLLQPVKWHMKIKEDKQGETVAIQMKSNLTNTEEKKEEPKEETNSDSTEKTTDTHNNDVVTENASNQEKTDEHDKQDTKNVENGEDTIKEPRSTEKAEGEHNSEKKLKENIFTTIVRMFDLDLLKDPIFVNIMMGLALAIFAELNFTVLTPFMLHDYGLDTSQIAIFLSVLGGADIVFRFFAPHIANLFTTSPRWMYAGSLFLLMLTRFTFLLSTNFYILIAIALGLGIAKGIRKVYMSLVIPDYVSIDKLATASGMEMMMNGFCIMIGGPILGVVRDVTGSYTLCVIIMNCVTFTTITMWIIEVLIIKFKQVKIKKDKTMPV</sequence>
<dbReference type="Proteomes" id="UP001168821">
    <property type="component" value="Unassembled WGS sequence"/>
</dbReference>
<evidence type="ECO:0008006" key="5">
    <source>
        <dbReference type="Google" id="ProtNLM"/>
    </source>
</evidence>
<dbReference type="SUPFAM" id="SSF103473">
    <property type="entry name" value="MFS general substrate transporter"/>
    <property type="match status" value="1"/>
</dbReference>
<feature type="transmembrane region" description="Helical" evidence="2">
    <location>
        <begin position="107"/>
        <end position="128"/>
    </location>
</feature>
<dbReference type="GO" id="GO:0008028">
    <property type="term" value="F:monocarboxylic acid transmembrane transporter activity"/>
    <property type="evidence" value="ECO:0007669"/>
    <property type="project" value="TreeGrafter"/>
</dbReference>
<comment type="caution">
    <text evidence="3">The sequence shown here is derived from an EMBL/GenBank/DDBJ whole genome shotgun (WGS) entry which is preliminary data.</text>
</comment>
<keyword evidence="2" id="KW-0472">Membrane</keyword>
<feature type="transmembrane region" description="Helical" evidence="2">
    <location>
        <begin position="469"/>
        <end position="494"/>
    </location>
</feature>
<dbReference type="AlphaFoldDB" id="A0AA38HVT8"/>
<feature type="transmembrane region" description="Helical" evidence="2">
    <location>
        <begin position="140"/>
        <end position="160"/>
    </location>
</feature>
<dbReference type="PANTHER" id="PTHR11360:SF237">
    <property type="entry name" value="MONOCARBOXYLATE TRANSPORTER 12-B-LIKE PROTEIN"/>
    <property type="match status" value="1"/>
</dbReference>
<evidence type="ECO:0000313" key="4">
    <source>
        <dbReference type="Proteomes" id="UP001168821"/>
    </source>
</evidence>
<dbReference type="PANTHER" id="PTHR11360">
    <property type="entry name" value="MONOCARBOXYLATE TRANSPORTER"/>
    <property type="match status" value="1"/>
</dbReference>
<feature type="transmembrane region" description="Helical" evidence="2">
    <location>
        <begin position="12"/>
        <end position="43"/>
    </location>
</feature>
<feature type="transmembrane region" description="Helical" evidence="2">
    <location>
        <begin position="351"/>
        <end position="369"/>
    </location>
</feature>
<feature type="transmembrane region" description="Helical" evidence="2">
    <location>
        <begin position="315"/>
        <end position="339"/>
    </location>
</feature>
<reference evidence="3" key="1">
    <citation type="journal article" date="2023" name="G3 (Bethesda)">
        <title>Whole genome assemblies of Zophobas morio and Tenebrio molitor.</title>
        <authorList>
            <person name="Kaur S."/>
            <person name="Stinson S.A."/>
            <person name="diCenzo G.C."/>
        </authorList>
    </citation>
    <scope>NUCLEOTIDE SEQUENCE</scope>
    <source>
        <strain evidence="3">QUZm001</strain>
    </source>
</reference>
<keyword evidence="2" id="KW-1133">Transmembrane helix</keyword>
<feature type="region of interest" description="Disordered" evidence="1">
    <location>
        <begin position="214"/>
        <end position="290"/>
    </location>
</feature>
<proteinExistence type="predicted"/>
<feature type="transmembrane region" description="Helical" evidence="2">
    <location>
        <begin position="404"/>
        <end position="420"/>
    </location>
</feature>
<feature type="transmembrane region" description="Helical" evidence="2">
    <location>
        <begin position="83"/>
        <end position="101"/>
    </location>
</feature>
<feature type="compositionally biased region" description="Polar residues" evidence="1">
    <location>
        <begin position="244"/>
        <end position="254"/>
    </location>
</feature>
<dbReference type="Gene3D" id="1.20.1250.20">
    <property type="entry name" value="MFS general substrate transporter like domains"/>
    <property type="match status" value="1"/>
</dbReference>
<feature type="compositionally biased region" description="Basic and acidic residues" evidence="1">
    <location>
        <begin position="255"/>
        <end position="290"/>
    </location>
</feature>
<keyword evidence="4" id="KW-1185">Reference proteome</keyword>
<feature type="transmembrane region" description="Helical" evidence="2">
    <location>
        <begin position="446"/>
        <end position="463"/>
    </location>
</feature>
<protein>
    <recommendedName>
        <fullName evidence="5">Monocarboxylate transporter 9</fullName>
    </recommendedName>
</protein>
<gene>
    <name evidence="3" type="ORF">Zmor_026661</name>
</gene>
<evidence type="ECO:0000256" key="1">
    <source>
        <dbReference type="SAM" id="MobiDB-lite"/>
    </source>
</evidence>
<dbReference type="InterPro" id="IPR050327">
    <property type="entry name" value="Proton-linked_MCT"/>
</dbReference>
<dbReference type="EMBL" id="JALNTZ010000008">
    <property type="protein sequence ID" value="KAJ3643982.1"/>
    <property type="molecule type" value="Genomic_DNA"/>
</dbReference>
<evidence type="ECO:0000313" key="3">
    <source>
        <dbReference type="EMBL" id="KAJ3643982.1"/>
    </source>
</evidence>
<evidence type="ECO:0000256" key="2">
    <source>
        <dbReference type="SAM" id="Phobius"/>
    </source>
</evidence>
<dbReference type="InterPro" id="IPR011701">
    <property type="entry name" value="MFS"/>
</dbReference>
<feature type="transmembrane region" description="Helical" evidence="2">
    <location>
        <begin position="381"/>
        <end position="398"/>
    </location>
</feature>
<organism evidence="3 4">
    <name type="scientific">Zophobas morio</name>
    <dbReference type="NCBI Taxonomy" id="2755281"/>
    <lineage>
        <taxon>Eukaryota</taxon>
        <taxon>Metazoa</taxon>
        <taxon>Ecdysozoa</taxon>
        <taxon>Arthropoda</taxon>
        <taxon>Hexapoda</taxon>
        <taxon>Insecta</taxon>
        <taxon>Pterygota</taxon>
        <taxon>Neoptera</taxon>
        <taxon>Endopterygota</taxon>
        <taxon>Coleoptera</taxon>
        <taxon>Polyphaga</taxon>
        <taxon>Cucujiformia</taxon>
        <taxon>Tenebrionidae</taxon>
        <taxon>Zophobas</taxon>
    </lineage>
</organism>
<feature type="transmembrane region" description="Helical" evidence="2">
    <location>
        <begin position="172"/>
        <end position="190"/>
    </location>
</feature>
<dbReference type="CDD" id="cd17352">
    <property type="entry name" value="MFS_MCT_SLC16"/>
    <property type="match status" value="1"/>
</dbReference>
<accession>A0AA38HVT8</accession>
<feature type="compositionally biased region" description="Basic and acidic residues" evidence="1">
    <location>
        <begin position="219"/>
        <end position="243"/>
    </location>
</feature>
<dbReference type="Pfam" id="PF07690">
    <property type="entry name" value="MFS_1"/>
    <property type="match status" value="2"/>
</dbReference>
<dbReference type="InterPro" id="IPR036259">
    <property type="entry name" value="MFS_trans_sf"/>
</dbReference>
<feature type="transmembrane region" description="Helical" evidence="2">
    <location>
        <begin position="55"/>
        <end position="74"/>
    </location>
</feature>